<sequence>MPESVPSIIRRKPAAKRKPAAPAAKKQAATRTNDPARTMAEILKVATREFAAKGLSGARIDAIAEATRTSKRMIYYYYTSKEGLYLAVLEEAYRRMRQIEGELHLQDLEPLQALRSLVEFTFDHHSGNEDYIRLVMNENMERGAYLAQSKTIRELNIPAIQAIQALYERGVKKGVFRRGLDAVDIHASISALTFFNVSNQHTFGLIFKNKRQSAEAAALRRASITDMVLRFVQA</sequence>
<dbReference type="InterPro" id="IPR009057">
    <property type="entry name" value="Homeodomain-like_sf"/>
</dbReference>
<dbReference type="AlphaFoldDB" id="A0A3E1RD03"/>
<dbReference type="Pfam" id="PF00440">
    <property type="entry name" value="TetR_N"/>
    <property type="match status" value="1"/>
</dbReference>
<comment type="caution">
    <text evidence="5">The sequence shown here is derived from an EMBL/GenBank/DDBJ whole genome shotgun (WGS) entry which is preliminary data.</text>
</comment>
<evidence type="ECO:0000313" key="5">
    <source>
        <dbReference type="EMBL" id="RFO97245.1"/>
    </source>
</evidence>
<protein>
    <submittedName>
        <fullName evidence="5">TetR family transcriptional regulator</fullName>
    </submittedName>
</protein>
<evidence type="ECO:0000259" key="4">
    <source>
        <dbReference type="PROSITE" id="PS50977"/>
    </source>
</evidence>
<dbReference type="PANTHER" id="PTHR30328:SF54">
    <property type="entry name" value="HTH-TYPE TRANSCRIPTIONAL REPRESSOR SCO4008"/>
    <property type="match status" value="1"/>
</dbReference>
<organism evidence="5 6">
    <name type="scientific">Rhodoferax lacus</name>
    <dbReference type="NCBI Taxonomy" id="2184758"/>
    <lineage>
        <taxon>Bacteria</taxon>
        <taxon>Pseudomonadati</taxon>
        <taxon>Pseudomonadota</taxon>
        <taxon>Betaproteobacteria</taxon>
        <taxon>Burkholderiales</taxon>
        <taxon>Comamonadaceae</taxon>
        <taxon>Rhodoferax</taxon>
    </lineage>
</organism>
<evidence type="ECO:0000256" key="2">
    <source>
        <dbReference type="PROSITE-ProRule" id="PRU00335"/>
    </source>
</evidence>
<evidence type="ECO:0000256" key="1">
    <source>
        <dbReference type="ARBA" id="ARBA00023125"/>
    </source>
</evidence>
<proteinExistence type="predicted"/>
<feature type="region of interest" description="Disordered" evidence="3">
    <location>
        <begin position="1"/>
        <end position="35"/>
    </location>
</feature>
<name>A0A3E1RD03_9BURK</name>
<reference evidence="5 6" key="1">
    <citation type="submission" date="2018-05" db="EMBL/GenBank/DDBJ databases">
        <title>Rhodoferax soyangensis sp.nov., isolated from an oligotrophic freshwater lake.</title>
        <authorList>
            <person name="Park M."/>
        </authorList>
    </citation>
    <scope>NUCLEOTIDE SEQUENCE [LARGE SCALE GENOMIC DNA]</scope>
    <source>
        <strain evidence="5 6">IMCC26218</strain>
    </source>
</reference>
<feature type="compositionally biased region" description="Low complexity" evidence="3">
    <location>
        <begin position="20"/>
        <end position="29"/>
    </location>
</feature>
<dbReference type="InterPro" id="IPR050109">
    <property type="entry name" value="HTH-type_TetR-like_transc_reg"/>
</dbReference>
<dbReference type="GO" id="GO:0003677">
    <property type="term" value="F:DNA binding"/>
    <property type="evidence" value="ECO:0007669"/>
    <property type="project" value="UniProtKB-UniRule"/>
</dbReference>
<feature type="DNA-binding region" description="H-T-H motif" evidence="2">
    <location>
        <begin position="59"/>
        <end position="78"/>
    </location>
</feature>
<dbReference type="RefSeq" id="WP_117176240.1">
    <property type="nucleotide sequence ID" value="NZ_QFZK01000004.1"/>
</dbReference>
<dbReference type="InterPro" id="IPR001647">
    <property type="entry name" value="HTH_TetR"/>
</dbReference>
<dbReference type="PROSITE" id="PS50977">
    <property type="entry name" value="HTH_TETR_2"/>
    <property type="match status" value="1"/>
</dbReference>
<keyword evidence="6" id="KW-1185">Reference proteome</keyword>
<dbReference type="Proteomes" id="UP000260665">
    <property type="component" value="Unassembled WGS sequence"/>
</dbReference>
<dbReference type="InterPro" id="IPR036271">
    <property type="entry name" value="Tet_transcr_reg_TetR-rel_C_sf"/>
</dbReference>
<dbReference type="Gene3D" id="1.10.357.10">
    <property type="entry name" value="Tetracycline Repressor, domain 2"/>
    <property type="match status" value="1"/>
</dbReference>
<dbReference type="InterPro" id="IPR041474">
    <property type="entry name" value="NicS_C"/>
</dbReference>
<dbReference type="PRINTS" id="PR00455">
    <property type="entry name" value="HTHTETR"/>
</dbReference>
<dbReference type="PANTHER" id="PTHR30328">
    <property type="entry name" value="TRANSCRIPTIONAL REPRESSOR"/>
    <property type="match status" value="1"/>
</dbReference>
<evidence type="ECO:0000256" key="3">
    <source>
        <dbReference type="SAM" id="MobiDB-lite"/>
    </source>
</evidence>
<dbReference type="SUPFAM" id="SSF46689">
    <property type="entry name" value="Homeodomain-like"/>
    <property type="match status" value="1"/>
</dbReference>
<gene>
    <name evidence="5" type="ORF">DIC66_08910</name>
</gene>
<evidence type="ECO:0000313" key="6">
    <source>
        <dbReference type="Proteomes" id="UP000260665"/>
    </source>
</evidence>
<dbReference type="OrthoDB" id="2356263at2"/>
<dbReference type="Pfam" id="PF17938">
    <property type="entry name" value="TetR_C_29"/>
    <property type="match status" value="1"/>
</dbReference>
<dbReference type="EMBL" id="QFZK01000004">
    <property type="protein sequence ID" value="RFO97245.1"/>
    <property type="molecule type" value="Genomic_DNA"/>
</dbReference>
<feature type="compositionally biased region" description="Basic residues" evidence="3">
    <location>
        <begin position="9"/>
        <end position="19"/>
    </location>
</feature>
<accession>A0A3E1RD03</accession>
<dbReference type="SUPFAM" id="SSF48498">
    <property type="entry name" value="Tetracyclin repressor-like, C-terminal domain"/>
    <property type="match status" value="1"/>
</dbReference>
<keyword evidence="1 2" id="KW-0238">DNA-binding</keyword>
<feature type="domain" description="HTH tetR-type" evidence="4">
    <location>
        <begin position="36"/>
        <end position="96"/>
    </location>
</feature>